<evidence type="ECO:0000313" key="1">
    <source>
        <dbReference type="EMBL" id="KAK7363976.1"/>
    </source>
</evidence>
<keyword evidence="2" id="KW-1185">Reference proteome</keyword>
<protein>
    <submittedName>
        <fullName evidence="1">Uncharacterized protein</fullName>
    </submittedName>
</protein>
<proteinExistence type="predicted"/>
<accession>A0AAN9N0D0</accession>
<evidence type="ECO:0000313" key="2">
    <source>
        <dbReference type="Proteomes" id="UP001374584"/>
    </source>
</evidence>
<dbReference type="EMBL" id="JAYMYR010000005">
    <property type="protein sequence ID" value="KAK7363976.1"/>
    <property type="molecule type" value="Genomic_DNA"/>
</dbReference>
<name>A0AAN9N0D0_PHACN</name>
<organism evidence="1 2">
    <name type="scientific">Phaseolus coccineus</name>
    <name type="common">Scarlet runner bean</name>
    <name type="synonym">Phaseolus multiflorus</name>
    <dbReference type="NCBI Taxonomy" id="3886"/>
    <lineage>
        <taxon>Eukaryota</taxon>
        <taxon>Viridiplantae</taxon>
        <taxon>Streptophyta</taxon>
        <taxon>Embryophyta</taxon>
        <taxon>Tracheophyta</taxon>
        <taxon>Spermatophyta</taxon>
        <taxon>Magnoliopsida</taxon>
        <taxon>eudicotyledons</taxon>
        <taxon>Gunneridae</taxon>
        <taxon>Pentapetalae</taxon>
        <taxon>rosids</taxon>
        <taxon>fabids</taxon>
        <taxon>Fabales</taxon>
        <taxon>Fabaceae</taxon>
        <taxon>Papilionoideae</taxon>
        <taxon>50 kb inversion clade</taxon>
        <taxon>NPAAA clade</taxon>
        <taxon>indigoferoid/millettioid clade</taxon>
        <taxon>Phaseoleae</taxon>
        <taxon>Phaseolus</taxon>
    </lineage>
</organism>
<dbReference type="AlphaFoldDB" id="A0AAN9N0D0"/>
<gene>
    <name evidence="1" type="ORF">VNO80_12272</name>
</gene>
<sequence length="73" mass="8133">MTVFDADPQKSCGSKFTTSIPFSIFSHLFQLHKKVPFAPSLFSLSYYPSSLISLIKSKNSTLVSDSFGQLRLL</sequence>
<reference evidence="1 2" key="1">
    <citation type="submission" date="2024-01" db="EMBL/GenBank/DDBJ databases">
        <title>The genomes of 5 underutilized Papilionoideae crops provide insights into root nodulation and disease resistanc.</title>
        <authorList>
            <person name="Jiang F."/>
        </authorList>
    </citation>
    <scope>NUCLEOTIDE SEQUENCE [LARGE SCALE GENOMIC DNA]</scope>
    <source>
        <strain evidence="1">JINMINGXINNONG_FW02</strain>
        <tissue evidence="1">Leaves</tissue>
    </source>
</reference>
<comment type="caution">
    <text evidence="1">The sequence shown here is derived from an EMBL/GenBank/DDBJ whole genome shotgun (WGS) entry which is preliminary data.</text>
</comment>
<dbReference type="Proteomes" id="UP001374584">
    <property type="component" value="Unassembled WGS sequence"/>
</dbReference>